<reference evidence="1" key="1">
    <citation type="journal article" date="2021" name="Proc. Natl. Acad. Sci. U.S.A.">
        <title>A Catalog of Tens of Thousands of Viruses from Human Metagenomes Reveals Hidden Associations with Chronic Diseases.</title>
        <authorList>
            <person name="Tisza M.J."/>
            <person name="Buck C.B."/>
        </authorList>
    </citation>
    <scope>NUCLEOTIDE SEQUENCE</scope>
    <source>
        <strain evidence="1">Ct2AC8</strain>
    </source>
</reference>
<organism evidence="1">
    <name type="scientific">Myoviridae sp. ct2AC8</name>
    <dbReference type="NCBI Taxonomy" id="2827655"/>
    <lineage>
        <taxon>Viruses</taxon>
        <taxon>Duplodnaviria</taxon>
        <taxon>Heunggongvirae</taxon>
        <taxon>Uroviricota</taxon>
        <taxon>Caudoviricetes</taxon>
    </lineage>
</organism>
<evidence type="ECO:0000313" key="1">
    <source>
        <dbReference type="EMBL" id="DAF65193.1"/>
    </source>
</evidence>
<dbReference type="EMBL" id="BK032875">
    <property type="protein sequence ID" value="DAF65193.1"/>
    <property type="molecule type" value="Genomic_DNA"/>
</dbReference>
<proteinExistence type="predicted"/>
<accession>A0A8S5TPX5</accession>
<protein>
    <submittedName>
        <fullName evidence="1">Uncharacterized protein</fullName>
    </submittedName>
</protein>
<name>A0A8S5TPX5_9CAUD</name>
<sequence length="717" mass="82155">MKNFRKNPASLRFMKTFLTAAERLSAAVHRDESDKSPFFVYSKEMSAVYPALENLAWELKVHHGAGIDIPAAEGAEPFELSAAFPVLLEKTSFEMKRIYPQVCPWYDSARPSVPQQLETVWNHLQEEPVSALDKYWLQNSLRLSLEEIRTKQEVLKQQMYDAIENRSLPQQVAGVMESVGYVVDEDQDDEIADILYDVGDTFLNGNRHVDSSQVTMSVWDKLQKSWAISDVEQRLLWPLARPMAELGKVIRATQKKMAVLNYPARYLSEQLRNLGEIPSHEAANNMIYPSVSSEENSGLFWADGEALPGYLSPYLDDASFQKVNAEGVRWKQYEKQGDVLQLPEWRENFKAVLGDWCQMLSEDVEQFQGQIRHYFEGEQRRREAVEDGDVVSGRNAEDEKRFKEESLSFAGKLAAASAAAEKYAGVILNDSGIGQKTLAKISADKDWSEDDYRLLFHLAENFENNYHEHEGQLPVSAEEGNERFFEAFAMLPPSPEKHEMMKLMLSNFADRQLSIDGEIEMLSEDFISLAEEMQAEKYDLLEDFVGSGMELYPELRRLGQEKLAGDISYWVSGNYVIPFYMELMSAPGSCDEMLREIDGYESFSPEAQGFLRSLIGAYKDMVLPLHQESKQNLGQVWALNAGAINDDNPLAGIVRDYKEVLLREMDLGENRRLLENTYESEDKIYRDYRHYRQEREKFTVSDKALKQALMQLLSARR</sequence>